<protein>
    <submittedName>
        <fullName evidence="2">Genomic scaffold, ProqFM164S01</fullName>
    </submittedName>
</protein>
<dbReference type="EMBL" id="HG792015">
    <property type="protein sequence ID" value="CDM26856.1"/>
    <property type="molecule type" value="Genomic_DNA"/>
</dbReference>
<evidence type="ECO:0000313" key="3">
    <source>
        <dbReference type="Proteomes" id="UP000030686"/>
    </source>
</evidence>
<feature type="region of interest" description="Disordered" evidence="1">
    <location>
        <begin position="55"/>
        <end position="114"/>
    </location>
</feature>
<proteinExistence type="predicted"/>
<dbReference type="Proteomes" id="UP000030686">
    <property type="component" value="Unassembled WGS sequence"/>
</dbReference>
<dbReference type="OrthoDB" id="2123952at2759"/>
<reference evidence="2" key="1">
    <citation type="journal article" date="2014" name="Nat. Commun.">
        <title>Multiple recent horizontal transfers of a large genomic region in cheese making fungi.</title>
        <authorList>
            <person name="Cheeseman K."/>
            <person name="Ropars J."/>
            <person name="Renault P."/>
            <person name="Dupont J."/>
            <person name="Gouzy J."/>
            <person name="Branca A."/>
            <person name="Abraham A.L."/>
            <person name="Ceppi M."/>
            <person name="Conseiller E."/>
            <person name="Debuchy R."/>
            <person name="Malagnac F."/>
            <person name="Goarin A."/>
            <person name="Silar P."/>
            <person name="Lacoste S."/>
            <person name="Sallet E."/>
            <person name="Bensimon A."/>
            <person name="Giraud T."/>
            <person name="Brygoo Y."/>
        </authorList>
    </citation>
    <scope>NUCLEOTIDE SEQUENCE [LARGE SCALE GENOMIC DNA]</scope>
    <source>
        <strain evidence="2">FM164</strain>
    </source>
</reference>
<sequence length="205" mass="23245">MQTDVGSLKVQVFQKAKMVLGHFFGHRATEEKTQPEHFHELEQRIQSLQGELNQTHASKRQRLLSDEETGPEHIQPSEASDSELPSPRNDNAPASFEAEADRDDGDGGSYTLKTPQGSMRFFGASSHFSIVAPEGVGWLESKTGNNVWRHVAQRNSTRWRLADWYPRTLQDDLQSRCSQPLPSKAVILDLIREYFDTFNKALPRP</sequence>
<accession>W6PSZ4</accession>
<evidence type="ECO:0000256" key="1">
    <source>
        <dbReference type="SAM" id="MobiDB-lite"/>
    </source>
</evidence>
<keyword evidence="3" id="KW-1185">Reference proteome</keyword>
<dbReference type="STRING" id="1365484.W6PSZ4"/>
<dbReference type="AlphaFoldDB" id="W6PSZ4"/>
<name>W6PSZ4_PENRF</name>
<evidence type="ECO:0000313" key="2">
    <source>
        <dbReference type="EMBL" id="CDM26856.1"/>
    </source>
</evidence>
<organism evidence="2 3">
    <name type="scientific">Penicillium roqueforti (strain FM164)</name>
    <dbReference type="NCBI Taxonomy" id="1365484"/>
    <lineage>
        <taxon>Eukaryota</taxon>
        <taxon>Fungi</taxon>
        <taxon>Dikarya</taxon>
        <taxon>Ascomycota</taxon>
        <taxon>Pezizomycotina</taxon>
        <taxon>Eurotiomycetes</taxon>
        <taxon>Eurotiomycetidae</taxon>
        <taxon>Eurotiales</taxon>
        <taxon>Aspergillaceae</taxon>
        <taxon>Penicillium</taxon>
    </lineage>
</organism>
<gene>
    <name evidence="2" type="ORF">PROQFM164_S01g000665</name>
</gene>